<proteinExistence type="predicted"/>
<name>A0A370GI44_9NOCA</name>
<dbReference type="PANTHER" id="PTHR43244:SF1">
    <property type="entry name" value="5,10-METHYLENETETRAHYDROMETHANOPTERIN REDUCTASE"/>
    <property type="match status" value="1"/>
</dbReference>
<keyword evidence="4" id="KW-1185">Reference proteome</keyword>
<evidence type="ECO:0000259" key="2">
    <source>
        <dbReference type="Pfam" id="PF00296"/>
    </source>
</evidence>
<dbReference type="SUPFAM" id="SSF51679">
    <property type="entry name" value="Bacterial luciferase-like"/>
    <property type="match status" value="1"/>
</dbReference>
<sequence length="323" mass="33853">MKVSLIVPGSVSDLGILGRFGDLVAAGVAHRLWLGQMTHIEPHQVFGYLAGSGLAFRAGTAVTLASLRHPYEAAMEARSAATLIGAAYVAGFGSGSRRFVRSVRGGSFASPLTAMREYLTVVRALLDGDRLAFQGRYVTMHGALTASADPQPEVEVGAGVLREGMASVAGQVADTAITWLSPPTYLRERILPALEAGAYRAGRVAPRVVSVVHAGVARRGRDPVHQAVTAAGAHLRQTHYLEMLQAAGLHAQGSDVPGLAAELVAEGVYCYGSPADIAESLDRWQHAGVDEIVINVAGTYFTEGPEAALDDLGEILSYISAAN</sequence>
<dbReference type="InterPro" id="IPR011251">
    <property type="entry name" value="Luciferase-like_dom"/>
</dbReference>
<dbReference type="GO" id="GO:0004497">
    <property type="term" value="F:monooxygenase activity"/>
    <property type="evidence" value="ECO:0007669"/>
    <property type="project" value="UniProtKB-KW"/>
</dbReference>
<dbReference type="Pfam" id="PF00296">
    <property type="entry name" value="Bac_luciferase"/>
    <property type="match status" value="1"/>
</dbReference>
<evidence type="ECO:0000256" key="1">
    <source>
        <dbReference type="ARBA" id="ARBA00023002"/>
    </source>
</evidence>
<dbReference type="EMBL" id="QQAZ01000021">
    <property type="protein sequence ID" value="RDI43465.1"/>
    <property type="molecule type" value="Genomic_DNA"/>
</dbReference>
<dbReference type="PANTHER" id="PTHR43244">
    <property type="match status" value="1"/>
</dbReference>
<dbReference type="GO" id="GO:0016705">
    <property type="term" value="F:oxidoreductase activity, acting on paired donors, with incorporation or reduction of molecular oxygen"/>
    <property type="evidence" value="ECO:0007669"/>
    <property type="project" value="InterPro"/>
</dbReference>
<dbReference type="AlphaFoldDB" id="A0A370GI44"/>
<dbReference type="CDD" id="cd01097">
    <property type="entry name" value="Tetrahydromethanopterin_reductase"/>
    <property type="match status" value="1"/>
</dbReference>
<dbReference type="RefSeq" id="WP_211339565.1">
    <property type="nucleotide sequence ID" value="NZ_QQAZ01000021.1"/>
</dbReference>
<evidence type="ECO:0000313" key="3">
    <source>
        <dbReference type="EMBL" id="RDI43465.1"/>
    </source>
</evidence>
<organism evidence="3 4">
    <name type="scientific">Nocardia mexicana</name>
    <dbReference type="NCBI Taxonomy" id="279262"/>
    <lineage>
        <taxon>Bacteria</taxon>
        <taxon>Bacillati</taxon>
        <taxon>Actinomycetota</taxon>
        <taxon>Actinomycetes</taxon>
        <taxon>Mycobacteriales</taxon>
        <taxon>Nocardiaceae</taxon>
        <taxon>Nocardia</taxon>
    </lineage>
</organism>
<feature type="domain" description="Luciferase-like" evidence="2">
    <location>
        <begin position="31"/>
        <end position="291"/>
    </location>
</feature>
<dbReference type="STRING" id="1210089.GCA_001613165_06464"/>
<keyword evidence="3" id="KW-0503">Monooxygenase</keyword>
<dbReference type="Proteomes" id="UP000255355">
    <property type="component" value="Unassembled WGS sequence"/>
</dbReference>
<dbReference type="InterPro" id="IPR050564">
    <property type="entry name" value="F420-G6PD/mer"/>
</dbReference>
<evidence type="ECO:0000313" key="4">
    <source>
        <dbReference type="Proteomes" id="UP000255355"/>
    </source>
</evidence>
<dbReference type="Gene3D" id="3.20.20.30">
    <property type="entry name" value="Luciferase-like domain"/>
    <property type="match status" value="1"/>
</dbReference>
<accession>A0A370GI44</accession>
<reference evidence="3 4" key="1">
    <citation type="submission" date="2018-07" db="EMBL/GenBank/DDBJ databases">
        <title>Genomic Encyclopedia of Type Strains, Phase IV (KMG-IV): sequencing the most valuable type-strain genomes for metagenomic binning, comparative biology and taxonomic classification.</title>
        <authorList>
            <person name="Goeker M."/>
        </authorList>
    </citation>
    <scope>NUCLEOTIDE SEQUENCE [LARGE SCALE GENOMIC DNA]</scope>
    <source>
        <strain evidence="3 4">DSM 44952</strain>
    </source>
</reference>
<comment type="caution">
    <text evidence="3">The sequence shown here is derived from an EMBL/GenBank/DDBJ whole genome shotgun (WGS) entry which is preliminary data.</text>
</comment>
<protein>
    <submittedName>
        <fullName evidence="3">Alkanesulfonate monooxygenase SsuD/methylene tetrahydromethanopterin reductase-like flavin-dependent oxidoreductase (Luciferase family)</fullName>
    </submittedName>
</protein>
<dbReference type="InterPro" id="IPR036661">
    <property type="entry name" value="Luciferase-like_sf"/>
</dbReference>
<gene>
    <name evidence="3" type="ORF">DFR68_12122</name>
</gene>
<keyword evidence="1" id="KW-0560">Oxidoreductase</keyword>